<dbReference type="PANTHER" id="PTHR30508">
    <property type="entry name" value="FES CLUSTER ASSEMBLY PROTEIN SUF"/>
    <property type="match status" value="1"/>
</dbReference>
<dbReference type="InterPro" id="IPR055346">
    <property type="entry name" value="Fe-S_cluster_assembly_SufBD"/>
</dbReference>
<dbReference type="Proteomes" id="UP000242015">
    <property type="component" value="Unassembled WGS sequence"/>
</dbReference>
<name>A0A2R6C5H2_9ARCH</name>
<dbReference type="EMBL" id="NEXF01000596">
    <property type="protein sequence ID" value="PSO06110.1"/>
    <property type="molecule type" value="Genomic_DNA"/>
</dbReference>
<dbReference type="SUPFAM" id="SSF101960">
    <property type="entry name" value="Stabilizer of iron transporter SufD"/>
    <property type="match status" value="1"/>
</dbReference>
<dbReference type="AlphaFoldDB" id="A0A2R6C5H2"/>
<dbReference type="InterPro" id="IPR037284">
    <property type="entry name" value="SUF_FeS_clus_asmbl_SufBD_sf"/>
</dbReference>
<comment type="caution">
    <text evidence="1">The sequence shown here is derived from an EMBL/GenBank/DDBJ whole genome shotgun (WGS) entry which is preliminary data.</text>
</comment>
<accession>A0A2R6C5H2</accession>
<evidence type="ECO:0000313" key="1">
    <source>
        <dbReference type="EMBL" id="PSO06110.1"/>
    </source>
</evidence>
<feature type="non-terminal residue" evidence="1">
    <location>
        <position position="186"/>
    </location>
</feature>
<gene>
    <name evidence="1" type="ORF">B9Q04_17745</name>
</gene>
<dbReference type="GO" id="GO:0016226">
    <property type="term" value="P:iron-sulfur cluster assembly"/>
    <property type="evidence" value="ECO:0007669"/>
    <property type="project" value="InterPro"/>
</dbReference>
<reference evidence="1 2" key="1">
    <citation type="submission" date="2017-04" db="EMBL/GenBank/DDBJ databases">
        <title>Novel microbial lineages endemic to geothermal iron-oxide mats fill important gaps in the evolutionary history of Archaea.</title>
        <authorList>
            <person name="Jay Z.J."/>
            <person name="Beam J.P."/>
            <person name="Dlakic M."/>
            <person name="Rusch D.B."/>
            <person name="Kozubal M.A."/>
            <person name="Inskeep W.P."/>
        </authorList>
    </citation>
    <scope>NUCLEOTIDE SEQUENCE [LARGE SCALE GENOMIC DNA]</scope>
    <source>
        <strain evidence="1">BE_D</strain>
    </source>
</reference>
<proteinExistence type="predicted"/>
<sequence length="186" mass="21362">MTDVVSPILLDYSKYDFKEDTKYVYVAEKGLSRSVVEEISRIKGEPEWMRKFRLHALDVFNSKPLPTWGPDLSGIDFNSLRYYLKPTEKKATDWNELPEDIRRTFERLGIPEAERKYFAGVGAQYDSESVYHSIKEELSKKGVIFVDTDTAVKQYPELVKKYFGTIVPPEDNKFAALNSAVWSGGS</sequence>
<dbReference type="PANTHER" id="PTHR30508:SF1">
    <property type="entry name" value="UPF0051 PROTEIN ABCI8, CHLOROPLASTIC-RELATED"/>
    <property type="match status" value="1"/>
</dbReference>
<evidence type="ECO:0000313" key="2">
    <source>
        <dbReference type="Proteomes" id="UP000242015"/>
    </source>
</evidence>
<protein>
    <submittedName>
        <fullName evidence="1">Fe-S cluster assembly protein SufB</fullName>
    </submittedName>
</protein>
<organism evidence="1 2">
    <name type="scientific">Candidatus Marsarchaeota G2 archaeon BE_D</name>
    <dbReference type="NCBI Taxonomy" id="1978158"/>
    <lineage>
        <taxon>Archaea</taxon>
        <taxon>Candidatus Marsarchaeota</taxon>
        <taxon>Candidatus Marsarchaeota group 2</taxon>
    </lineage>
</organism>